<keyword evidence="12" id="KW-0732">Signal</keyword>
<dbReference type="Gene3D" id="1.10.1280.10">
    <property type="entry name" value="Di-copper center containing domain from catechol oxidase"/>
    <property type="match status" value="1"/>
</dbReference>
<evidence type="ECO:0000256" key="10">
    <source>
        <dbReference type="ARBA" id="ARBA00048881"/>
    </source>
</evidence>
<feature type="compositionally biased region" description="Low complexity" evidence="11">
    <location>
        <begin position="445"/>
        <end position="460"/>
    </location>
</feature>
<dbReference type="InterPro" id="IPR050316">
    <property type="entry name" value="Tyrosinase/Hemocyanin"/>
</dbReference>
<dbReference type="InterPro" id="IPR008922">
    <property type="entry name" value="Di-copper_centre_dom_sf"/>
</dbReference>
<dbReference type="PANTHER" id="PTHR11474">
    <property type="entry name" value="TYROSINASE FAMILY MEMBER"/>
    <property type="match status" value="1"/>
</dbReference>
<evidence type="ECO:0000256" key="8">
    <source>
        <dbReference type="ARBA" id="ARBA00023101"/>
    </source>
</evidence>
<dbReference type="PRINTS" id="PR00092">
    <property type="entry name" value="TYROSINASE"/>
</dbReference>
<evidence type="ECO:0000256" key="3">
    <source>
        <dbReference type="ARBA" id="ARBA00011906"/>
    </source>
</evidence>
<feature type="domain" description="Tyrosinase copper-binding" evidence="13">
    <location>
        <begin position="320"/>
        <end position="331"/>
    </location>
</feature>
<dbReference type="Proteomes" id="UP000799779">
    <property type="component" value="Unassembled WGS sequence"/>
</dbReference>
<dbReference type="GO" id="GO:0004503">
    <property type="term" value="F:tyrosinase activity"/>
    <property type="evidence" value="ECO:0007669"/>
    <property type="project" value="UniProtKB-EC"/>
</dbReference>
<dbReference type="EMBL" id="ML977605">
    <property type="protein sequence ID" value="KAF1998318.1"/>
    <property type="molecule type" value="Genomic_DNA"/>
</dbReference>
<reference evidence="14" key="1">
    <citation type="journal article" date="2020" name="Stud. Mycol.">
        <title>101 Dothideomycetes genomes: a test case for predicting lifestyles and emergence of pathogens.</title>
        <authorList>
            <person name="Haridas S."/>
            <person name="Albert R."/>
            <person name="Binder M."/>
            <person name="Bloem J."/>
            <person name="Labutti K."/>
            <person name="Salamov A."/>
            <person name="Andreopoulos B."/>
            <person name="Baker S."/>
            <person name="Barry K."/>
            <person name="Bills G."/>
            <person name="Bluhm B."/>
            <person name="Cannon C."/>
            <person name="Castanera R."/>
            <person name="Culley D."/>
            <person name="Daum C."/>
            <person name="Ezra D."/>
            <person name="Gonzalez J."/>
            <person name="Henrissat B."/>
            <person name="Kuo A."/>
            <person name="Liang C."/>
            <person name="Lipzen A."/>
            <person name="Lutzoni F."/>
            <person name="Magnuson J."/>
            <person name="Mondo S."/>
            <person name="Nolan M."/>
            <person name="Ohm R."/>
            <person name="Pangilinan J."/>
            <person name="Park H.-J."/>
            <person name="Ramirez L."/>
            <person name="Alfaro M."/>
            <person name="Sun H."/>
            <person name="Tritt A."/>
            <person name="Yoshinaga Y."/>
            <person name="Zwiers L.-H."/>
            <person name="Turgeon B."/>
            <person name="Goodwin S."/>
            <person name="Spatafora J."/>
            <person name="Crous P."/>
            <person name="Grigoriev I."/>
        </authorList>
    </citation>
    <scope>NUCLEOTIDE SEQUENCE</scope>
    <source>
        <strain evidence="14">CBS 123094</strain>
    </source>
</reference>
<proteinExistence type="inferred from homology"/>
<keyword evidence="15" id="KW-1185">Reference proteome</keyword>
<evidence type="ECO:0000313" key="14">
    <source>
        <dbReference type="EMBL" id="KAF1998318.1"/>
    </source>
</evidence>
<organism evidence="14 15">
    <name type="scientific">Amniculicola lignicola CBS 123094</name>
    <dbReference type="NCBI Taxonomy" id="1392246"/>
    <lineage>
        <taxon>Eukaryota</taxon>
        <taxon>Fungi</taxon>
        <taxon>Dikarya</taxon>
        <taxon>Ascomycota</taxon>
        <taxon>Pezizomycotina</taxon>
        <taxon>Dothideomycetes</taxon>
        <taxon>Pleosporomycetidae</taxon>
        <taxon>Pleosporales</taxon>
        <taxon>Amniculicolaceae</taxon>
        <taxon>Amniculicola</taxon>
    </lineage>
</organism>
<evidence type="ECO:0000256" key="5">
    <source>
        <dbReference type="ARBA" id="ARBA00023002"/>
    </source>
</evidence>
<keyword evidence="4" id="KW-0479">Metal-binding</keyword>
<dbReference type="AlphaFoldDB" id="A0A6A5WB06"/>
<dbReference type="InterPro" id="IPR002227">
    <property type="entry name" value="Tyrosinase_Cu-bd"/>
</dbReference>
<evidence type="ECO:0000256" key="4">
    <source>
        <dbReference type="ARBA" id="ARBA00022723"/>
    </source>
</evidence>
<dbReference type="GO" id="GO:0042438">
    <property type="term" value="P:melanin biosynthetic process"/>
    <property type="evidence" value="ECO:0007669"/>
    <property type="project" value="UniProtKB-KW"/>
</dbReference>
<comment type="cofactor">
    <cofactor evidence="1">
        <name>Cu(2+)</name>
        <dbReference type="ChEBI" id="CHEBI:29036"/>
    </cofactor>
</comment>
<dbReference type="OrthoDB" id="6132182at2759"/>
<keyword evidence="5" id="KW-0560">Oxidoreductase</keyword>
<evidence type="ECO:0000313" key="15">
    <source>
        <dbReference type="Proteomes" id="UP000799779"/>
    </source>
</evidence>
<comment type="catalytic activity">
    <reaction evidence="9">
        <text>2 L-dopa + O2 = 2 L-dopaquinone + 2 H2O</text>
        <dbReference type="Rhea" id="RHEA:34287"/>
        <dbReference type="ChEBI" id="CHEBI:15377"/>
        <dbReference type="ChEBI" id="CHEBI:15379"/>
        <dbReference type="ChEBI" id="CHEBI:57504"/>
        <dbReference type="ChEBI" id="CHEBI:57924"/>
        <dbReference type="EC" id="1.14.18.1"/>
    </reaction>
</comment>
<evidence type="ECO:0000256" key="9">
    <source>
        <dbReference type="ARBA" id="ARBA00048233"/>
    </source>
</evidence>
<evidence type="ECO:0000259" key="13">
    <source>
        <dbReference type="PROSITE" id="PS00498"/>
    </source>
</evidence>
<evidence type="ECO:0000256" key="2">
    <source>
        <dbReference type="ARBA" id="ARBA00009928"/>
    </source>
</evidence>
<dbReference type="Pfam" id="PF18132">
    <property type="entry name" value="Tyrosinase_C"/>
    <property type="match status" value="1"/>
</dbReference>
<feature type="compositionally biased region" description="Low complexity" evidence="11">
    <location>
        <begin position="424"/>
        <end position="435"/>
    </location>
</feature>
<accession>A0A6A5WB06</accession>
<evidence type="ECO:0000256" key="6">
    <source>
        <dbReference type="ARBA" id="ARBA00023008"/>
    </source>
</evidence>
<dbReference type="InterPro" id="IPR041640">
    <property type="entry name" value="Tyrosinase_C"/>
</dbReference>
<evidence type="ECO:0000256" key="11">
    <source>
        <dbReference type="SAM" id="MobiDB-lite"/>
    </source>
</evidence>
<evidence type="ECO:0000256" key="1">
    <source>
        <dbReference type="ARBA" id="ARBA00001973"/>
    </source>
</evidence>
<feature type="signal peptide" evidence="12">
    <location>
        <begin position="1"/>
        <end position="23"/>
    </location>
</feature>
<keyword evidence="7" id="KW-0503">Monooxygenase</keyword>
<gene>
    <name evidence="14" type="ORF">P154DRAFT_621879</name>
</gene>
<comment type="catalytic activity">
    <reaction evidence="10">
        <text>L-tyrosine + O2 = L-dopaquinone + H2O</text>
        <dbReference type="Rhea" id="RHEA:18117"/>
        <dbReference type="ChEBI" id="CHEBI:15377"/>
        <dbReference type="ChEBI" id="CHEBI:15379"/>
        <dbReference type="ChEBI" id="CHEBI:57924"/>
        <dbReference type="ChEBI" id="CHEBI:58315"/>
        <dbReference type="EC" id="1.14.18.1"/>
    </reaction>
</comment>
<feature type="chain" id="PRO_5025465275" description="tyrosinase" evidence="12">
    <location>
        <begin position="24"/>
        <end position="707"/>
    </location>
</feature>
<dbReference type="GO" id="GO:0046872">
    <property type="term" value="F:metal ion binding"/>
    <property type="evidence" value="ECO:0007669"/>
    <property type="project" value="UniProtKB-KW"/>
</dbReference>
<dbReference type="PROSITE" id="PS00498">
    <property type="entry name" value="TYROSINASE_2"/>
    <property type="match status" value="1"/>
</dbReference>
<protein>
    <recommendedName>
        <fullName evidence="3">tyrosinase</fullName>
        <ecNumber evidence="3">1.14.18.1</ecNumber>
    </recommendedName>
</protein>
<name>A0A6A5WB06_9PLEO</name>
<dbReference type="PANTHER" id="PTHR11474:SF76">
    <property type="entry name" value="SHKT DOMAIN-CONTAINING PROTEIN"/>
    <property type="match status" value="1"/>
</dbReference>
<dbReference type="EC" id="1.14.18.1" evidence="3"/>
<sequence length="707" mass="76945">MKSFIPSLASIAVSFILLGSAQSVNVTDDGPSCTVAATDVDFFSVVGVQGSGVHPRLELRELEKDAEMWNLFLMAFARFQAVDQKRKLSYFQMAAIHGAPFYQWDNSNGTGTMGYCPHDSNMFAPWHRPYLAAFEQVLHNIAMEIANEFPEGKERENNQESASRLRLPFWDWAMDPPNAAEGVMPASLRTPTASVGLPNGTRTEIANPLYQYVFHPLNGSDFAVFTELQFKNWKTTIRFPEDYTNPNATSRNDEVNVRFGTTQPNNKGTLYKLLTIYQPFNEWSNRANGGKIGNLETLHDDIHNTFGMGHMGIPEVSAFDPVFWFHHANVDRLVAIYQHRYPDTYVEASAQAVGTFAMAKGSIQGPASPLAPFHMNTLGDMWTSTTVRKTESFGYTYPELVNNPSNDTLTFAINKLYQPTTQGLNNNNTLTTNTTADAPVLGNESTSRNSSSTSNTTQTTPDAVDWMAEINLPSDIGITYAVKAFLGAPSNNSANWATDPNFVGQVACLGSPRMKSKVVVTSNIGLTRVLAAKFKKGELKSLRQADVKAYLKKEFQWRIMSVDNKEIPRSSPPAGLNVTILSVPVILPKSNTEVPIVEVNKFVYHPDIKGRPEVDGCQCETGNATVAVGSGNGTVAIGGGNANRTATLGTATLETATLGTAMLGTSTLGAAEETNALVTVTLAGGEVVTRIQTATVVETVYATVVAR</sequence>
<keyword evidence="8" id="KW-0470">Melanin biosynthesis</keyword>
<evidence type="ECO:0000256" key="12">
    <source>
        <dbReference type="SAM" id="SignalP"/>
    </source>
</evidence>
<evidence type="ECO:0000256" key="7">
    <source>
        <dbReference type="ARBA" id="ARBA00023033"/>
    </source>
</evidence>
<comment type="similarity">
    <text evidence="2">Belongs to the tyrosinase family.</text>
</comment>
<dbReference type="SUPFAM" id="SSF48056">
    <property type="entry name" value="Di-copper centre-containing domain"/>
    <property type="match status" value="1"/>
</dbReference>
<dbReference type="Pfam" id="PF00264">
    <property type="entry name" value="Tyrosinase"/>
    <property type="match status" value="1"/>
</dbReference>
<feature type="region of interest" description="Disordered" evidence="11">
    <location>
        <begin position="422"/>
        <end position="461"/>
    </location>
</feature>
<keyword evidence="6" id="KW-0186">Copper</keyword>